<name>A0AAU7EE25_9FLAO</name>
<keyword evidence="1" id="KW-0677">Repeat</keyword>
<feature type="repeat" description="ANK" evidence="3">
    <location>
        <begin position="37"/>
        <end position="69"/>
    </location>
</feature>
<protein>
    <submittedName>
        <fullName evidence="4">Ankyrin repeat domain-containing protein</fullName>
    </submittedName>
</protein>
<dbReference type="SMART" id="SM00248">
    <property type="entry name" value="ANK"/>
    <property type="match status" value="7"/>
</dbReference>
<dbReference type="PROSITE" id="PS50297">
    <property type="entry name" value="ANK_REP_REGION"/>
    <property type="match status" value="3"/>
</dbReference>
<dbReference type="PROSITE" id="PS50088">
    <property type="entry name" value="ANK_REPEAT"/>
    <property type="match status" value="4"/>
</dbReference>
<reference evidence="4" key="1">
    <citation type="submission" date="2024-04" db="EMBL/GenBank/DDBJ databases">
        <title>Mariniflexile litorale, isolated from the shallow sediments of the Sea of Japan.</title>
        <authorList>
            <person name="Romanenko L."/>
            <person name="Isaeva M."/>
        </authorList>
    </citation>
    <scope>NUCLEOTIDE SEQUENCE [LARGE SCALE GENOMIC DNA]</scope>
    <source>
        <strain evidence="4">KMM 9835</strain>
    </source>
</reference>
<dbReference type="KEGG" id="mlil:QLS71_015405"/>
<evidence type="ECO:0000256" key="3">
    <source>
        <dbReference type="PROSITE-ProRule" id="PRU00023"/>
    </source>
</evidence>
<gene>
    <name evidence="4" type="ORF">QLS71_015405</name>
</gene>
<dbReference type="InterPro" id="IPR002110">
    <property type="entry name" value="Ankyrin_rpt"/>
</dbReference>
<dbReference type="SUPFAM" id="SSF48403">
    <property type="entry name" value="Ankyrin repeat"/>
    <property type="match status" value="1"/>
</dbReference>
<accession>A0AAU7EE25</accession>
<organism evidence="4 5">
    <name type="scientific">Mariniflexile litorale</name>
    <dbReference type="NCBI Taxonomy" id="3045158"/>
    <lineage>
        <taxon>Bacteria</taxon>
        <taxon>Pseudomonadati</taxon>
        <taxon>Bacteroidota</taxon>
        <taxon>Flavobacteriia</taxon>
        <taxon>Flavobacteriales</taxon>
        <taxon>Flavobacteriaceae</taxon>
        <taxon>Mariniflexile</taxon>
    </lineage>
</organism>
<dbReference type="Pfam" id="PF12796">
    <property type="entry name" value="Ank_2"/>
    <property type="match status" value="3"/>
</dbReference>
<dbReference type="AlphaFoldDB" id="A0AAU7EE25"/>
<feature type="repeat" description="ANK" evidence="3">
    <location>
        <begin position="70"/>
        <end position="102"/>
    </location>
</feature>
<dbReference type="RefSeq" id="WP_308994020.1">
    <property type="nucleotide sequence ID" value="NZ_CP155618.1"/>
</dbReference>
<feature type="repeat" description="ANK" evidence="3">
    <location>
        <begin position="137"/>
        <end position="169"/>
    </location>
</feature>
<evidence type="ECO:0000313" key="4">
    <source>
        <dbReference type="EMBL" id="XBL13697.1"/>
    </source>
</evidence>
<dbReference type="InterPro" id="IPR036770">
    <property type="entry name" value="Ankyrin_rpt-contain_sf"/>
</dbReference>
<dbReference type="Gene3D" id="1.25.40.20">
    <property type="entry name" value="Ankyrin repeat-containing domain"/>
    <property type="match status" value="2"/>
</dbReference>
<proteinExistence type="predicted"/>
<dbReference type="EMBL" id="CP155618">
    <property type="protein sequence ID" value="XBL13697.1"/>
    <property type="molecule type" value="Genomic_DNA"/>
</dbReference>
<dbReference type="Proteomes" id="UP001224325">
    <property type="component" value="Chromosome"/>
</dbReference>
<sequence>MSLNTDLVRATKEGDLKKVSELIESGADLNTTVGDSDKRNLLHHASQKGHPKLIEFLIEKGIDINSLDNRKRTPLYLACYDYKVDSAKTLVSKGATINISGEYNPLDMASSNSFYGTEIVELLLENNADVNLICRGTSVTPLMGALHQKKTDALKLLLNAGANTNHIDANGESPLGRISVFEFPEQINLLLDFKAKINFQDRKGNSALHLATERENKKVIEVLIKRGIKVNLKNKNGETAKDIAKKNSPEIFSLICELTNENPKENNQSGILSKIGKLWR</sequence>
<keyword evidence="2 3" id="KW-0040">ANK repeat</keyword>
<evidence type="ECO:0000256" key="1">
    <source>
        <dbReference type="ARBA" id="ARBA00022737"/>
    </source>
</evidence>
<evidence type="ECO:0000256" key="2">
    <source>
        <dbReference type="ARBA" id="ARBA00023043"/>
    </source>
</evidence>
<evidence type="ECO:0000313" key="5">
    <source>
        <dbReference type="Proteomes" id="UP001224325"/>
    </source>
</evidence>
<dbReference type="PANTHER" id="PTHR24171">
    <property type="entry name" value="ANKYRIN REPEAT DOMAIN-CONTAINING PROTEIN 39-RELATED"/>
    <property type="match status" value="1"/>
</dbReference>
<feature type="repeat" description="ANK" evidence="3">
    <location>
        <begin position="203"/>
        <end position="235"/>
    </location>
</feature>
<keyword evidence="5" id="KW-1185">Reference proteome</keyword>